<evidence type="ECO:0000256" key="8">
    <source>
        <dbReference type="ARBA" id="ARBA00023004"/>
    </source>
</evidence>
<dbReference type="PANTHER" id="PTHR34128">
    <property type="entry name" value="CYTOCHROME C-TYPE BIOGENESIS PROTEIN CCME HOMOLOG, MITOCHONDRIAL"/>
    <property type="match status" value="1"/>
</dbReference>
<evidence type="ECO:0000256" key="7">
    <source>
        <dbReference type="ARBA" id="ARBA00022989"/>
    </source>
</evidence>
<gene>
    <name evidence="11" type="ORF">P857_848</name>
</gene>
<proteinExistence type="predicted"/>
<dbReference type="GO" id="GO:0046872">
    <property type="term" value="F:metal ion binding"/>
    <property type="evidence" value="ECO:0007669"/>
    <property type="project" value="UniProtKB-KW"/>
</dbReference>
<dbReference type="InterPro" id="IPR004329">
    <property type="entry name" value="CcmE"/>
</dbReference>
<dbReference type="GO" id="GO:0020037">
    <property type="term" value="F:heme binding"/>
    <property type="evidence" value="ECO:0007669"/>
    <property type="project" value="InterPro"/>
</dbReference>
<dbReference type="SUPFAM" id="SSF82093">
    <property type="entry name" value="Heme chaperone CcmE"/>
    <property type="match status" value="1"/>
</dbReference>
<keyword evidence="6" id="KW-0735">Signal-anchor</keyword>
<protein>
    <recommendedName>
        <fullName evidence="13">Cytochrome c-type biogenesis protein CcmE</fullName>
    </recommendedName>
</protein>
<sequence length="103" mass="11931">MLWYLKKYSVFFYTPTEALHMINKEIRLSGMLLENNIHKEPDGNVSFQVHDGITTINVLYNGKVPPMLQDGVVLRGTLSPEGIFIAYSMINKHDERYMPKNRT</sequence>
<keyword evidence="3" id="KW-0812">Transmembrane</keyword>
<comment type="subcellular location">
    <subcellularLocation>
        <location evidence="1">Membrane</location>
    </subcellularLocation>
</comment>
<dbReference type="InterPro" id="IPR012340">
    <property type="entry name" value="NA-bd_OB-fold"/>
</dbReference>
<dbReference type="InterPro" id="IPR036127">
    <property type="entry name" value="CcmE-like_sf"/>
</dbReference>
<evidence type="ECO:0000256" key="3">
    <source>
        <dbReference type="ARBA" id="ARBA00022692"/>
    </source>
</evidence>
<feature type="binding site" description="axial binding residue" evidence="10">
    <location>
        <position position="97"/>
    </location>
    <ligand>
        <name>heme</name>
        <dbReference type="ChEBI" id="CHEBI:30413"/>
    </ligand>
    <ligandPart>
        <name>Fe</name>
        <dbReference type="ChEBI" id="CHEBI:18248"/>
    </ligandPart>
</feature>
<evidence type="ECO:0000313" key="12">
    <source>
        <dbReference type="Proteomes" id="UP000018951"/>
    </source>
</evidence>
<keyword evidence="9" id="KW-0472">Membrane</keyword>
<evidence type="ECO:0000256" key="1">
    <source>
        <dbReference type="ARBA" id="ARBA00004370"/>
    </source>
</evidence>
<dbReference type="Gene3D" id="2.40.50.140">
    <property type="entry name" value="Nucleic acid-binding proteins"/>
    <property type="match status" value="1"/>
</dbReference>
<accession>W2V2L3</accession>
<dbReference type="GO" id="GO:0017004">
    <property type="term" value="P:cytochrome complex assembly"/>
    <property type="evidence" value="ECO:0007669"/>
    <property type="project" value="UniProtKB-KW"/>
</dbReference>
<evidence type="ECO:0000256" key="9">
    <source>
        <dbReference type="ARBA" id="ARBA00023136"/>
    </source>
</evidence>
<keyword evidence="5" id="KW-0201">Cytochrome c-type biogenesis</keyword>
<dbReference type="GO" id="GO:0017003">
    <property type="term" value="P:protein-heme linkage"/>
    <property type="evidence" value="ECO:0007669"/>
    <property type="project" value="InterPro"/>
</dbReference>
<evidence type="ECO:0000256" key="5">
    <source>
        <dbReference type="ARBA" id="ARBA00022748"/>
    </source>
</evidence>
<dbReference type="PANTHER" id="PTHR34128:SF2">
    <property type="entry name" value="CYTOCHROME C-TYPE BIOGENESIS PROTEIN CCME HOMOLOG, MITOCHONDRIAL"/>
    <property type="match status" value="1"/>
</dbReference>
<keyword evidence="4 10" id="KW-0479">Metal-binding</keyword>
<evidence type="ECO:0000256" key="10">
    <source>
        <dbReference type="PIRSR" id="PIRSR604329-50"/>
    </source>
</evidence>
<keyword evidence="7" id="KW-1133">Transmembrane helix</keyword>
<evidence type="ECO:0008006" key="13">
    <source>
        <dbReference type="Google" id="ProtNLM"/>
    </source>
</evidence>
<evidence type="ECO:0000256" key="4">
    <source>
        <dbReference type="ARBA" id="ARBA00022723"/>
    </source>
</evidence>
<dbReference type="EMBL" id="AXCJ01000001">
    <property type="protein sequence ID" value="ETO91678.1"/>
    <property type="molecule type" value="Genomic_DNA"/>
</dbReference>
<organism evidence="11 12">
    <name type="scientific">Candidatus Xenolissoclinum pacificiensis L6</name>
    <dbReference type="NCBI Taxonomy" id="1401685"/>
    <lineage>
        <taxon>Bacteria</taxon>
        <taxon>Pseudomonadati</taxon>
        <taxon>Pseudomonadota</taxon>
        <taxon>Alphaproteobacteria</taxon>
        <taxon>Rickettsiales</taxon>
        <taxon>Anaplasmataceae</taxon>
        <taxon>Candidatus Xenolissoclinum</taxon>
    </lineage>
</organism>
<keyword evidence="12" id="KW-1185">Reference proteome</keyword>
<keyword evidence="2 10" id="KW-0349">Heme</keyword>
<name>W2V2L3_9RICK</name>
<evidence type="ECO:0000256" key="2">
    <source>
        <dbReference type="ARBA" id="ARBA00022617"/>
    </source>
</evidence>
<dbReference type="Pfam" id="PF03100">
    <property type="entry name" value="CcmE"/>
    <property type="match status" value="1"/>
</dbReference>
<dbReference type="AlphaFoldDB" id="W2V2L3"/>
<dbReference type="STRING" id="1401685.P857_848"/>
<feature type="binding site" description="covalent" evidence="10">
    <location>
        <position position="93"/>
    </location>
    <ligand>
        <name>heme</name>
        <dbReference type="ChEBI" id="CHEBI:30413"/>
    </ligand>
</feature>
<evidence type="ECO:0000313" key="11">
    <source>
        <dbReference type="EMBL" id="ETO91678.1"/>
    </source>
</evidence>
<reference evidence="11 12" key="1">
    <citation type="journal article" date="2013" name="PLoS ONE">
        <title>Bacterial endosymbiosis in a chordate host: long-term co-evolution and conservation of secondary metabolism.</title>
        <authorList>
            <person name="Kwan J.C."/>
            <person name="Schmidt E.W."/>
        </authorList>
    </citation>
    <scope>NUCLEOTIDE SEQUENCE [LARGE SCALE GENOMIC DNA]</scope>
    <source>
        <strain evidence="12">L6</strain>
    </source>
</reference>
<dbReference type="GO" id="GO:0005886">
    <property type="term" value="C:plasma membrane"/>
    <property type="evidence" value="ECO:0007669"/>
    <property type="project" value="InterPro"/>
</dbReference>
<keyword evidence="8 10" id="KW-0408">Iron</keyword>
<evidence type="ECO:0000256" key="6">
    <source>
        <dbReference type="ARBA" id="ARBA00022968"/>
    </source>
</evidence>
<comment type="caution">
    <text evidence="11">The sequence shown here is derived from an EMBL/GenBank/DDBJ whole genome shotgun (WGS) entry which is preliminary data.</text>
</comment>
<dbReference type="Proteomes" id="UP000018951">
    <property type="component" value="Unassembled WGS sequence"/>
</dbReference>